<dbReference type="PANTHER" id="PTHR43441">
    <property type="entry name" value="RIBOSOMAL-PROTEIN-SERINE ACETYLTRANSFERASE"/>
    <property type="match status" value="1"/>
</dbReference>
<keyword evidence="2" id="KW-0689">Ribosomal protein</keyword>
<keyword evidence="2" id="KW-0687">Ribonucleoprotein</keyword>
<dbReference type="GO" id="GO:0005840">
    <property type="term" value="C:ribosome"/>
    <property type="evidence" value="ECO:0007669"/>
    <property type="project" value="UniProtKB-KW"/>
</dbReference>
<dbReference type="PATRIC" id="fig|265726.11.peg.626"/>
<dbReference type="PANTHER" id="PTHR43441:SF11">
    <property type="entry name" value="RIBOSOMAL-PROTEIN-SERINE ACETYLTRANSFERASE"/>
    <property type="match status" value="1"/>
</dbReference>
<dbReference type="Pfam" id="PF13302">
    <property type="entry name" value="Acetyltransf_3"/>
    <property type="match status" value="1"/>
</dbReference>
<dbReference type="PROSITE" id="PS51186">
    <property type="entry name" value="GNAT"/>
    <property type="match status" value="1"/>
</dbReference>
<evidence type="ECO:0000313" key="3">
    <source>
        <dbReference type="Proteomes" id="UP000033633"/>
    </source>
</evidence>
<dbReference type="OrthoDB" id="9784707at2"/>
<dbReference type="InterPro" id="IPR016181">
    <property type="entry name" value="Acyl_CoA_acyltransferase"/>
</dbReference>
<proteinExistence type="predicted"/>
<name>A0A0F5VI73_9GAMM</name>
<dbReference type="GO" id="GO:0005737">
    <property type="term" value="C:cytoplasm"/>
    <property type="evidence" value="ECO:0007669"/>
    <property type="project" value="TreeGrafter"/>
</dbReference>
<comment type="caution">
    <text evidence="2">The sequence shown here is derived from an EMBL/GenBank/DDBJ whole genome shotgun (WGS) entry which is preliminary data.</text>
</comment>
<feature type="domain" description="N-acetyltransferase" evidence="1">
    <location>
        <begin position="24"/>
        <end position="176"/>
    </location>
</feature>
<evidence type="ECO:0000313" key="2">
    <source>
        <dbReference type="EMBL" id="KKD01748.1"/>
    </source>
</evidence>
<gene>
    <name evidence="2" type="ORF">KY46_02895</name>
</gene>
<organism evidence="2 3">
    <name type="scientific">Photobacterium halotolerans</name>
    <dbReference type="NCBI Taxonomy" id="265726"/>
    <lineage>
        <taxon>Bacteria</taxon>
        <taxon>Pseudomonadati</taxon>
        <taxon>Pseudomonadota</taxon>
        <taxon>Gammaproteobacteria</taxon>
        <taxon>Vibrionales</taxon>
        <taxon>Vibrionaceae</taxon>
        <taxon>Photobacterium</taxon>
    </lineage>
</organism>
<dbReference type="GO" id="GO:0008999">
    <property type="term" value="F:protein-N-terminal-alanine acetyltransferase activity"/>
    <property type="evidence" value="ECO:0007669"/>
    <property type="project" value="TreeGrafter"/>
</dbReference>
<dbReference type="RefSeq" id="WP_046219076.1">
    <property type="nucleotide sequence ID" value="NZ_JWYV01000001.1"/>
</dbReference>
<protein>
    <submittedName>
        <fullName evidence="2">50S ribosomal protein L7/L12</fullName>
    </submittedName>
</protein>
<dbReference type="Gene3D" id="3.40.630.30">
    <property type="match status" value="1"/>
</dbReference>
<dbReference type="STRING" id="265726.KY46_02895"/>
<sequence>MFSQSVDQDIELVLVQPSFAARYVELVNTHYDYLSQWLAWPPHCHTEADFTDFIRRSLHEYAEGKSMVCGIFYRGQLVGNCSFNTLDHSLKTADIGYWLAADFQGQGIITRVCRHLFRLAFDHFAMEKVVISAAVDNTASRAVAERLGMTLEGVITRSENIHGRILDHAIYALQRDSVHS</sequence>
<dbReference type="InterPro" id="IPR000182">
    <property type="entry name" value="GNAT_dom"/>
</dbReference>
<dbReference type="EMBL" id="JWYV01000001">
    <property type="protein sequence ID" value="KKD01748.1"/>
    <property type="molecule type" value="Genomic_DNA"/>
</dbReference>
<dbReference type="GO" id="GO:1990189">
    <property type="term" value="F:protein N-terminal-serine acetyltransferase activity"/>
    <property type="evidence" value="ECO:0007669"/>
    <property type="project" value="TreeGrafter"/>
</dbReference>
<keyword evidence="3" id="KW-1185">Reference proteome</keyword>
<reference evidence="2 3" key="1">
    <citation type="submission" date="2014-12" db="EMBL/GenBank/DDBJ databases">
        <title>Mercury Reductase activity and rhizosphere competence traits in the genome of root associated Photobacterium halotolerans MELD1.</title>
        <authorList>
            <person name="Mathew D.C."/>
            <person name="Huang C.-C."/>
        </authorList>
    </citation>
    <scope>NUCLEOTIDE SEQUENCE [LARGE SCALE GENOMIC DNA]</scope>
    <source>
        <strain evidence="2 3">MELD1</strain>
    </source>
</reference>
<dbReference type="AlphaFoldDB" id="A0A0F5VI73"/>
<dbReference type="InterPro" id="IPR051908">
    <property type="entry name" value="Ribosomal_N-acetyltransferase"/>
</dbReference>
<dbReference type="Proteomes" id="UP000033633">
    <property type="component" value="Unassembled WGS sequence"/>
</dbReference>
<dbReference type="SUPFAM" id="SSF55729">
    <property type="entry name" value="Acyl-CoA N-acyltransferases (Nat)"/>
    <property type="match status" value="1"/>
</dbReference>
<accession>A0A0F5VI73</accession>
<evidence type="ECO:0000259" key="1">
    <source>
        <dbReference type="PROSITE" id="PS51186"/>
    </source>
</evidence>